<dbReference type="NCBIfam" id="NF009895">
    <property type="entry name" value="PRK13352.1"/>
    <property type="match status" value="1"/>
</dbReference>
<comment type="cofactor">
    <cofactor evidence="10">
        <name>[4Fe-4S] cluster</name>
        <dbReference type="ChEBI" id="CHEBI:49883"/>
    </cofactor>
    <text evidence="10">Binds 1 [4Fe-4S] cluster per subunit. The cluster is coordinated with 3 cysteines and an exchangeable S-adenosyl-L-methionine.</text>
</comment>
<dbReference type="InterPro" id="IPR038521">
    <property type="entry name" value="ThiC/Bza_core_dom"/>
</dbReference>
<feature type="binding site" evidence="10">
    <location>
        <position position="423"/>
    </location>
    <ligand>
        <name>substrate</name>
    </ligand>
</feature>
<feature type="binding site" evidence="10">
    <location>
        <position position="491"/>
    </location>
    <ligand>
        <name>Zn(2+)</name>
        <dbReference type="ChEBI" id="CHEBI:29105"/>
    </ligand>
</feature>
<feature type="binding site" evidence="10">
    <location>
        <position position="571"/>
    </location>
    <ligand>
        <name>[4Fe-4S] cluster</name>
        <dbReference type="ChEBI" id="CHEBI:49883"/>
        <note>4Fe-4S-S-AdoMet</note>
    </ligand>
</feature>
<evidence type="ECO:0000256" key="7">
    <source>
        <dbReference type="ARBA" id="ARBA00023004"/>
    </source>
</evidence>
<feature type="binding site" evidence="10">
    <location>
        <position position="287"/>
    </location>
    <ligand>
        <name>substrate</name>
    </ligand>
</feature>
<dbReference type="HAMAP" id="MF_00089">
    <property type="entry name" value="ThiC"/>
    <property type="match status" value="1"/>
</dbReference>
<comment type="caution">
    <text evidence="12">The sequence shown here is derived from an EMBL/GenBank/DDBJ whole genome shotgun (WGS) entry which is preliminary data.</text>
</comment>
<evidence type="ECO:0000256" key="1">
    <source>
        <dbReference type="ARBA" id="ARBA00003175"/>
    </source>
</evidence>
<evidence type="ECO:0000256" key="4">
    <source>
        <dbReference type="ARBA" id="ARBA00022723"/>
    </source>
</evidence>
<keyword evidence="13" id="KW-1185">Reference proteome</keyword>
<feature type="binding site" evidence="10">
    <location>
        <position position="579"/>
    </location>
    <ligand>
        <name>[4Fe-4S] cluster</name>
        <dbReference type="ChEBI" id="CHEBI:49883"/>
        <note>4Fe-4S-S-AdoMet</note>
    </ligand>
</feature>
<dbReference type="PANTHER" id="PTHR30557">
    <property type="entry name" value="THIAMINE BIOSYNTHESIS PROTEIN THIC"/>
    <property type="match status" value="1"/>
</dbReference>
<evidence type="ECO:0000256" key="2">
    <source>
        <dbReference type="ARBA" id="ARBA00022485"/>
    </source>
</evidence>
<dbReference type="Pfam" id="PF01964">
    <property type="entry name" value="ThiC_Rad_SAM"/>
    <property type="match status" value="1"/>
</dbReference>
<sequence>MNALPSDLVRQTQELSEQVTRPIPGSRKIHVVGSRADLRVPLREIALSDTPLVFGAEKNAPVTVYDTSGPYTDPDYRIDLSAGLPPLRAAWIAERGDVEQLAGLSSEYGRKREADRRLDAVRFPNLRRPLRARAGANVTQMHYARRGMITPEMEYIALRENQRLEAAEAHLRVQHPGESFGAALPRLITPEFVRDEVARGRAIIPNNINHPESEPMIIGRNFLTKINANIGNSAVTSSIAEEVEKMVWSIRWGGDTVMDLSTGKHIHETREWILRNSPVPIGTVPIYQALEKVDGKAEELTWEIFRDTLIEQAEQGVDYFTIHAGVRLAHIPLTARRVTGIVSRGGSILAKWCLAHHRENFLYTHFEEICEIMKAYDVAFSLGDGLRPGSIADANDAAQFAELDTLGELTHIAWKHDVQTMIEGPGHVPMQLIKENMERQLRVCSEAPFYTLGPLTTDIAPGYDHITSAIGAAMIGWFGTAMLCYVTPKEHLGLPNKQDVRDGIIAYKIAAHAADLAKGHPGAQTRDNALSKARFEFRWQDQFNLGLDPEKAQEFHDETLPKDAHKVAHFCSMCGPHFCSMKITQDVRDYAAEKGVSEDQALQQAMQEKAQEFRAGGAEIYHQA</sequence>
<dbReference type="RefSeq" id="WP_255916615.1">
    <property type="nucleotide sequence ID" value="NZ_JANFQO010000030.1"/>
</dbReference>
<feature type="binding site" evidence="10">
    <location>
        <begin position="343"/>
        <end position="345"/>
    </location>
    <ligand>
        <name>substrate</name>
    </ligand>
</feature>
<dbReference type="EC" id="4.1.99.17" evidence="10"/>
<dbReference type="InterPro" id="IPR025747">
    <property type="entry name" value="ThiC-associated_dom"/>
</dbReference>
<evidence type="ECO:0000256" key="9">
    <source>
        <dbReference type="ARBA" id="ARBA00023239"/>
    </source>
</evidence>
<dbReference type="PANTHER" id="PTHR30557:SF1">
    <property type="entry name" value="PHOSPHOMETHYLPYRIMIDINE SYNTHASE, CHLOROPLASTIC"/>
    <property type="match status" value="1"/>
</dbReference>
<feature type="domain" description="ThiC-associated" evidence="11">
    <location>
        <begin position="22"/>
        <end position="99"/>
    </location>
</feature>
<comment type="catalytic activity">
    <reaction evidence="10">
        <text>5-amino-1-(5-phospho-beta-D-ribosyl)imidazole + S-adenosyl-L-methionine = 4-amino-2-methyl-5-(phosphooxymethyl)pyrimidine + CO + 5'-deoxyadenosine + formate + L-methionine + 3 H(+)</text>
        <dbReference type="Rhea" id="RHEA:24840"/>
        <dbReference type="ChEBI" id="CHEBI:15378"/>
        <dbReference type="ChEBI" id="CHEBI:15740"/>
        <dbReference type="ChEBI" id="CHEBI:17245"/>
        <dbReference type="ChEBI" id="CHEBI:17319"/>
        <dbReference type="ChEBI" id="CHEBI:57844"/>
        <dbReference type="ChEBI" id="CHEBI:58354"/>
        <dbReference type="ChEBI" id="CHEBI:59789"/>
        <dbReference type="ChEBI" id="CHEBI:137981"/>
        <dbReference type="EC" id="4.1.99.17"/>
    </reaction>
</comment>
<comment type="function">
    <text evidence="1 10">Catalyzes the synthesis of the hydroxymethylpyrimidine phosphate (HMP-P) moiety of thiamine from aminoimidazole ribotide (AIR) in a radical S-adenosyl-L-methionine (SAM)-dependent reaction.</text>
</comment>
<dbReference type="InterPro" id="IPR037509">
    <property type="entry name" value="ThiC"/>
</dbReference>
<keyword evidence="4 10" id="KW-0479">Metal-binding</keyword>
<evidence type="ECO:0000256" key="3">
    <source>
        <dbReference type="ARBA" id="ARBA00022691"/>
    </source>
</evidence>
<dbReference type="SFLD" id="SFLDS00113">
    <property type="entry name" value="Radical_SAM_Phosphomethylpyrim"/>
    <property type="match status" value="1"/>
</dbReference>
<comment type="pathway">
    <text evidence="10">Cofactor biosynthesis; thiamine diphosphate biosynthesis.</text>
</comment>
<dbReference type="Proteomes" id="UP001165498">
    <property type="component" value="Unassembled WGS sequence"/>
</dbReference>
<feature type="binding site" evidence="10">
    <location>
        <position position="258"/>
    </location>
    <ligand>
        <name>substrate</name>
    </ligand>
</feature>
<dbReference type="GO" id="GO:0070284">
    <property type="term" value="F:phosphomethylpyrimidine synthase activity"/>
    <property type="evidence" value="ECO:0007669"/>
    <property type="project" value="UniProtKB-EC"/>
</dbReference>
<evidence type="ECO:0000256" key="10">
    <source>
        <dbReference type="HAMAP-Rule" id="MF_00089"/>
    </source>
</evidence>
<comment type="subunit">
    <text evidence="10">Homodimer.</text>
</comment>
<dbReference type="SFLD" id="SFLDF00407">
    <property type="entry name" value="phosphomethylpyrimidine_syntha"/>
    <property type="match status" value="1"/>
</dbReference>
<feature type="binding site" evidence="10">
    <location>
        <position position="427"/>
    </location>
    <ligand>
        <name>Zn(2+)</name>
        <dbReference type="ChEBI" id="CHEBI:29105"/>
    </ligand>
</feature>
<keyword evidence="7 10" id="KW-0408">Iron</keyword>
<reference evidence="12" key="1">
    <citation type="submission" date="2022-07" db="EMBL/GenBank/DDBJ databases">
        <title>Tahibacter sp., a new gammaproteobacterium isolated from the silt sample collected at pig farm.</title>
        <authorList>
            <person name="Chen H."/>
        </authorList>
    </citation>
    <scope>NUCLEOTIDE SEQUENCE</scope>
    <source>
        <strain evidence="12">P2K</strain>
    </source>
</reference>
<protein>
    <recommendedName>
        <fullName evidence="10">Phosphomethylpyrimidine synthase</fullName>
        <ecNumber evidence="10">4.1.99.17</ecNumber>
    </recommendedName>
    <alternativeName>
        <fullName evidence="10">Hydroxymethylpyrimidine phosphate synthase</fullName>
        <shortName evidence="10">HMP-P synthase</shortName>
        <shortName evidence="10">HMP-phosphate synthase</shortName>
        <shortName evidence="10">HMPP synthase</shortName>
    </alternativeName>
    <alternativeName>
        <fullName evidence="10">Thiamine biosynthesis protein ThiC</fullName>
    </alternativeName>
</protein>
<keyword evidence="3 10" id="KW-0949">S-adenosyl-L-methionine</keyword>
<keyword evidence="8 10" id="KW-0411">Iron-sulfur</keyword>
<evidence type="ECO:0000259" key="11">
    <source>
        <dbReference type="Pfam" id="PF13667"/>
    </source>
</evidence>
<dbReference type="NCBIfam" id="TIGR00190">
    <property type="entry name" value="thiC"/>
    <property type="match status" value="1"/>
</dbReference>
<dbReference type="Pfam" id="PF13667">
    <property type="entry name" value="ThiC-associated"/>
    <property type="match status" value="1"/>
</dbReference>
<dbReference type="EMBL" id="JANFQO010000030">
    <property type="protein sequence ID" value="MCQ4167428.1"/>
    <property type="molecule type" value="Genomic_DNA"/>
</dbReference>
<gene>
    <name evidence="10 12" type="primary">thiC</name>
    <name evidence="12" type="ORF">NM961_22155</name>
</gene>
<keyword evidence="6 10" id="KW-0784">Thiamine biosynthesis</keyword>
<accession>A0ABT1QYU0</accession>
<dbReference type="SFLD" id="SFLDG01114">
    <property type="entry name" value="phosphomethylpyrimidine_syntha"/>
    <property type="match status" value="1"/>
</dbReference>
<dbReference type="InterPro" id="IPR002817">
    <property type="entry name" value="ThiC/BzaA/B"/>
</dbReference>
<keyword evidence="5 10" id="KW-0862">Zinc</keyword>
<organism evidence="12 13">
    <name type="scientific">Tahibacter harae</name>
    <dbReference type="NCBI Taxonomy" id="2963937"/>
    <lineage>
        <taxon>Bacteria</taxon>
        <taxon>Pseudomonadati</taxon>
        <taxon>Pseudomonadota</taxon>
        <taxon>Gammaproteobacteria</taxon>
        <taxon>Lysobacterales</taxon>
        <taxon>Rhodanobacteraceae</taxon>
        <taxon>Tahibacter</taxon>
    </lineage>
</organism>
<evidence type="ECO:0000313" key="12">
    <source>
        <dbReference type="EMBL" id="MCQ4167428.1"/>
    </source>
</evidence>
<keyword evidence="2 10" id="KW-0004">4Fe-4S</keyword>
<dbReference type="Gene3D" id="6.10.250.620">
    <property type="match status" value="1"/>
</dbReference>
<dbReference type="Gene3D" id="3.20.20.540">
    <property type="entry name" value="Radical SAM ThiC family, central domain"/>
    <property type="match status" value="1"/>
</dbReference>
<feature type="binding site" evidence="10">
    <location>
        <position position="323"/>
    </location>
    <ligand>
        <name>substrate</name>
    </ligand>
</feature>
<feature type="binding site" evidence="10">
    <location>
        <position position="450"/>
    </location>
    <ligand>
        <name>substrate</name>
    </ligand>
</feature>
<evidence type="ECO:0000313" key="13">
    <source>
        <dbReference type="Proteomes" id="UP001165498"/>
    </source>
</evidence>
<name>A0ABT1QYU0_9GAMM</name>
<evidence type="ECO:0000256" key="6">
    <source>
        <dbReference type="ARBA" id="ARBA00022977"/>
    </source>
</evidence>
<evidence type="ECO:0000256" key="8">
    <source>
        <dbReference type="ARBA" id="ARBA00023014"/>
    </source>
</evidence>
<feature type="binding site" evidence="10">
    <location>
        <position position="574"/>
    </location>
    <ligand>
        <name>[4Fe-4S] cluster</name>
        <dbReference type="ChEBI" id="CHEBI:49883"/>
        <note>4Fe-4S-S-AdoMet</note>
    </ligand>
</feature>
<evidence type="ECO:0000256" key="5">
    <source>
        <dbReference type="ARBA" id="ARBA00022833"/>
    </source>
</evidence>
<dbReference type="NCBIfam" id="NF006763">
    <property type="entry name" value="PRK09284.1"/>
    <property type="match status" value="1"/>
</dbReference>
<keyword evidence="9 10" id="KW-0456">Lyase</keyword>
<feature type="binding site" evidence="10">
    <location>
        <position position="229"/>
    </location>
    <ligand>
        <name>substrate</name>
    </ligand>
</feature>
<feature type="binding site" evidence="10">
    <location>
        <begin position="384"/>
        <end position="387"/>
    </location>
    <ligand>
        <name>substrate</name>
    </ligand>
</feature>
<comment type="similarity">
    <text evidence="10">Belongs to the ThiC family.</text>
</comment>
<proteinExistence type="inferred from homology"/>